<feature type="non-terminal residue" evidence="2">
    <location>
        <position position="1"/>
    </location>
</feature>
<dbReference type="Pfam" id="PF13620">
    <property type="entry name" value="CarboxypepD_reg"/>
    <property type="match status" value="1"/>
</dbReference>
<evidence type="ECO:0000256" key="1">
    <source>
        <dbReference type="SAM" id="MobiDB-lite"/>
    </source>
</evidence>
<accession>A0ABT4V799</accession>
<gene>
    <name evidence="2" type="ORF">OU415_30725</name>
</gene>
<evidence type="ECO:0000313" key="3">
    <source>
        <dbReference type="Proteomes" id="UP001210380"/>
    </source>
</evidence>
<sequence>QTTADVMLQSGAQLTGVVRSANLGVAVPDARVTLLNSGGAVVGAATTDVDGNYTFTDLPDGEYTVIATGYPPVASSLQLSGETSTHDVELGYPEAG</sequence>
<evidence type="ECO:0000313" key="2">
    <source>
        <dbReference type="EMBL" id="MDA3629839.1"/>
    </source>
</evidence>
<proteinExistence type="predicted"/>
<dbReference type="Proteomes" id="UP001210380">
    <property type="component" value="Unassembled WGS sequence"/>
</dbReference>
<dbReference type="SUPFAM" id="SSF49478">
    <property type="entry name" value="Cna protein B-type domain"/>
    <property type="match status" value="1"/>
</dbReference>
<keyword evidence="3" id="KW-1185">Reference proteome</keyword>
<dbReference type="RefSeq" id="WP_270952913.1">
    <property type="nucleotide sequence ID" value="NZ_JAQGLA010000078.1"/>
</dbReference>
<feature type="region of interest" description="Disordered" evidence="1">
    <location>
        <begin position="77"/>
        <end position="96"/>
    </location>
</feature>
<dbReference type="EMBL" id="JAQGLA010000078">
    <property type="protein sequence ID" value="MDA3629839.1"/>
    <property type="molecule type" value="Genomic_DNA"/>
</dbReference>
<name>A0ABT4V799_9PSEU</name>
<dbReference type="Gene3D" id="2.60.40.10">
    <property type="entry name" value="Immunoglobulins"/>
    <property type="match status" value="1"/>
</dbReference>
<comment type="caution">
    <text evidence="2">The sequence shown here is derived from an EMBL/GenBank/DDBJ whole genome shotgun (WGS) entry which is preliminary data.</text>
</comment>
<protein>
    <submittedName>
        <fullName evidence="2">Carboxypeptidase-like regulatory domain-containing protein</fullName>
    </submittedName>
</protein>
<dbReference type="InterPro" id="IPR013783">
    <property type="entry name" value="Ig-like_fold"/>
</dbReference>
<organism evidence="2 3">
    <name type="scientific">Saccharopolyspora oryzae</name>
    <dbReference type="NCBI Taxonomy" id="2997343"/>
    <lineage>
        <taxon>Bacteria</taxon>
        <taxon>Bacillati</taxon>
        <taxon>Actinomycetota</taxon>
        <taxon>Actinomycetes</taxon>
        <taxon>Pseudonocardiales</taxon>
        <taxon>Pseudonocardiaceae</taxon>
        <taxon>Saccharopolyspora</taxon>
    </lineage>
</organism>
<reference evidence="2 3" key="1">
    <citation type="submission" date="2022-11" db="EMBL/GenBank/DDBJ databases">
        <title>Draft genome sequence of Saccharopolyspora sp. WRP15-2 isolated from rhizosphere soils of wild rice in Thailand.</title>
        <authorList>
            <person name="Duangmal K."/>
            <person name="Kammanee S."/>
            <person name="Muangham S."/>
        </authorList>
    </citation>
    <scope>NUCLEOTIDE SEQUENCE [LARGE SCALE GENOMIC DNA]</scope>
    <source>
        <strain evidence="2 3">WRP15-2</strain>
    </source>
</reference>